<keyword evidence="2" id="KW-1185">Reference proteome</keyword>
<evidence type="ECO:0000313" key="1">
    <source>
        <dbReference type="EMBL" id="NNJ26485.1"/>
    </source>
</evidence>
<gene>
    <name evidence="1" type="ORF">LzC2_25730</name>
</gene>
<sequence length="153" mass="15989">MATTLIAATTTCLNSIKMNAAETLTHITPAEIAAVADAADPDTHAHLDDDWTAPPIGTLDHFVLIPDPVAWAPSESARLDATIALLKGMACPARRELSAVMANGMLGGSAETMAATVRAFRDGRSGCDEVDYLVGKVPLSEYLRRGLVAMGLG</sequence>
<organism evidence="1 2">
    <name type="scientific">Alienimonas chondri</name>
    <dbReference type="NCBI Taxonomy" id="2681879"/>
    <lineage>
        <taxon>Bacteria</taxon>
        <taxon>Pseudomonadati</taxon>
        <taxon>Planctomycetota</taxon>
        <taxon>Planctomycetia</taxon>
        <taxon>Planctomycetales</taxon>
        <taxon>Planctomycetaceae</taxon>
        <taxon>Alienimonas</taxon>
    </lineage>
</organism>
<dbReference type="Proteomes" id="UP000609651">
    <property type="component" value="Unassembled WGS sequence"/>
</dbReference>
<reference evidence="1 2" key="1">
    <citation type="journal article" date="2020" name="Syst. Appl. Microbiol.">
        <title>Alienimonas chondri sp. nov., a novel planctomycete isolated from the biofilm of the red alga Chondrus crispus.</title>
        <authorList>
            <person name="Vitorino I."/>
            <person name="Albuquerque L."/>
            <person name="Wiegand S."/>
            <person name="Kallscheuer N."/>
            <person name="da Costa M.S."/>
            <person name="Lobo-da-Cunha A."/>
            <person name="Jogler C."/>
            <person name="Lage O.M."/>
        </authorList>
    </citation>
    <scope>NUCLEOTIDE SEQUENCE [LARGE SCALE GENOMIC DNA]</scope>
    <source>
        <strain evidence="1 2">LzC2</strain>
    </source>
</reference>
<proteinExistence type="predicted"/>
<dbReference type="RefSeq" id="WP_171187571.1">
    <property type="nucleotide sequence ID" value="NZ_WTPX01000080.1"/>
</dbReference>
<name>A0ABX1VEG9_9PLAN</name>
<protein>
    <submittedName>
        <fullName evidence="1">Uncharacterized protein</fullName>
    </submittedName>
</protein>
<evidence type="ECO:0000313" key="2">
    <source>
        <dbReference type="Proteomes" id="UP000609651"/>
    </source>
</evidence>
<dbReference type="EMBL" id="WTPX01000080">
    <property type="protein sequence ID" value="NNJ26485.1"/>
    <property type="molecule type" value="Genomic_DNA"/>
</dbReference>
<comment type="caution">
    <text evidence="1">The sequence shown here is derived from an EMBL/GenBank/DDBJ whole genome shotgun (WGS) entry which is preliminary data.</text>
</comment>
<accession>A0ABX1VEG9</accession>